<dbReference type="OrthoDB" id="8521686at2"/>
<dbReference type="InterPro" id="IPR013785">
    <property type="entry name" value="Aldolase_TIM"/>
</dbReference>
<proteinExistence type="predicted"/>
<organism evidence="4 5">
    <name type="scientific">Pseudothauera nasutitermitis</name>
    <dbReference type="NCBI Taxonomy" id="2565930"/>
    <lineage>
        <taxon>Bacteria</taxon>
        <taxon>Pseudomonadati</taxon>
        <taxon>Pseudomonadota</taxon>
        <taxon>Betaproteobacteria</taxon>
        <taxon>Rhodocyclales</taxon>
        <taxon>Zoogloeaceae</taxon>
        <taxon>Pseudothauera</taxon>
    </lineage>
</organism>
<dbReference type="Pfam" id="PF00724">
    <property type="entry name" value="Oxidored_FMN"/>
    <property type="match status" value="1"/>
</dbReference>
<evidence type="ECO:0000256" key="1">
    <source>
        <dbReference type="ARBA" id="ARBA00022630"/>
    </source>
</evidence>
<evidence type="ECO:0000313" key="4">
    <source>
        <dbReference type="EMBL" id="THF66538.1"/>
    </source>
</evidence>
<keyword evidence="1" id="KW-0285">Flavoprotein</keyword>
<name>A0A4V3WCB6_9RHOO</name>
<dbReference type="GO" id="GO:0010181">
    <property type="term" value="F:FMN binding"/>
    <property type="evidence" value="ECO:0007669"/>
    <property type="project" value="InterPro"/>
</dbReference>
<sequence length="65" mass="7158">MCRYLLSQFLSPITNKGQDQWGGSVENRAWLLVEIVKGVRASVGKQFAVAVKINSADFQRGGQFG</sequence>
<accession>A0A4V3WCB6</accession>
<feature type="domain" description="NADH:flavin oxidoreductase/NADH oxidase N-terminal" evidence="3">
    <location>
        <begin position="4"/>
        <end position="57"/>
    </location>
</feature>
<protein>
    <recommendedName>
        <fullName evidence="3">NADH:flavin oxidoreductase/NADH oxidase N-terminal domain-containing protein</fullName>
    </recommendedName>
</protein>
<dbReference type="EMBL" id="SSOC01000002">
    <property type="protein sequence ID" value="THF66538.1"/>
    <property type="molecule type" value="Genomic_DNA"/>
</dbReference>
<dbReference type="GO" id="GO:0016491">
    <property type="term" value="F:oxidoreductase activity"/>
    <property type="evidence" value="ECO:0007669"/>
    <property type="project" value="UniProtKB-KW"/>
</dbReference>
<keyword evidence="2" id="KW-0560">Oxidoreductase</keyword>
<dbReference type="SUPFAM" id="SSF51395">
    <property type="entry name" value="FMN-linked oxidoreductases"/>
    <property type="match status" value="1"/>
</dbReference>
<evidence type="ECO:0000256" key="2">
    <source>
        <dbReference type="ARBA" id="ARBA00023002"/>
    </source>
</evidence>
<dbReference type="InterPro" id="IPR051799">
    <property type="entry name" value="NADH_flavin_oxidoreductase"/>
</dbReference>
<dbReference type="AlphaFoldDB" id="A0A4V3WCB6"/>
<dbReference type="Gene3D" id="3.20.20.70">
    <property type="entry name" value="Aldolase class I"/>
    <property type="match status" value="1"/>
</dbReference>
<dbReference type="Proteomes" id="UP000308430">
    <property type="component" value="Unassembled WGS sequence"/>
</dbReference>
<evidence type="ECO:0000313" key="5">
    <source>
        <dbReference type="Proteomes" id="UP000308430"/>
    </source>
</evidence>
<evidence type="ECO:0000259" key="3">
    <source>
        <dbReference type="Pfam" id="PF00724"/>
    </source>
</evidence>
<dbReference type="RefSeq" id="WP_136347479.1">
    <property type="nucleotide sequence ID" value="NZ_SSOC01000002.1"/>
</dbReference>
<keyword evidence="5" id="KW-1185">Reference proteome</keyword>
<reference evidence="4 5" key="1">
    <citation type="submission" date="2019-04" db="EMBL/GenBank/DDBJ databases">
        <title>Azoarcus nasutitermitis sp. nov. isolated from termite nest.</title>
        <authorList>
            <person name="Lin S.-Y."/>
            <person name="Hameed A."/>
            <person name="Hsu Y.-H."/>
            <person name="Young C.-C."/>
        </authorList>
    </citation>
    <scope>NUCLEOTIDE SEQUENCE [LARGE SCALE GENOMIC DNA]</scope>
    <source>
        <strain evidence="4 5">CC-YHH838</strain>
    </source>
</reference>
<dbReference type="PANTHER" id="PTHR43656:SF2">
    <property type="entry name" value="BINDING OXIDOREDUCTASE, PUTATIVE (AFU_ORTHOLOGUE AFUA_2G08260)-RELATED"/>
    <property type="match status" value="1"/>
</dbReference>
<comment type="caution">
    <text evidence="4">The sequence shown here is derived from an EMBL/GenBank/DDBJ whole genome shotgun (WGS) entry which is preliminary data.</text>
</comment>
<dbReference type="InterPro" id="IPR001155">
    <property type="entry name" value="OxRdtase_FMN_N"/>
</dbReference>
<gene>
    <name evidence="4" type="ORF">E6C76_06795</name>
</gene>
<dbReference type="PANTHER" id="PTHR43656">
    <property type="entry name" value="BINDING OXIDOREDUCTASE, PUTATIVE (AFU_ORTHOLOGUE AFUA_2G08260)-RELATED"/>
    <property type="match status" value="1"/>
</dbReference>